<evidence type="ECO:0000313" key="4">
    <source>
        <dbReference type="EMBL" id="CAF4941569.1"/>
    </source>
</evidence>
<protein>
    <recommendedName>
        <fullName evidence="3">NAD-dependent epimerase/dehydratase domain-containing protein</fullName>
    </recommendedName>
</protein>
<dbReference type="CDD" id="cd05238">
    <property type="entry name" value="Gne_like_SDR_e"/>
    <property type="match status" value="1"/>
</dbReference>
<keyword evidence="1" id="KW-0521">NADP</keyword>
<feature type="domain" description="NAD-dependent epimerase/dehydratase" evidence="3">
    <location>
        <begin position="3"/>
        <end position="203"/>
    </location>
</feature>
<name>A0A821X9E6_9NEOP</name>
<evidence type="ECO:0000313" key="5">
    <source>
        <dbReference type="Proteomes" id="UP000663880"/>
    </source>
</evidence>
<proteinExistence type="predicted"/>
<dbReference type="InterPro" id="IPR001509">
    <property type="entry name" value="Epimerase_deHydtase"/>
</dbReference>
<keyword evidence="5" id="KW-1185">Reference proteome</keyword>
<dbReference type="InterPro" id="IPR036291">
    <property type="entry name" value="NAD(P)-bd_dom_sf"/>
</dbReference>
<dbReference type="SUPFAM" id="SSF51735">
    <property type="entry name" value="NAD(P)-binding Rossmann-fold domains"/>
    <property type="match status" value="1"/>
</dbReference>
<comment type="caution">
    <text evidence="4">The sequence shown here is derived from an EMBL/GenBank/DDBJ whole genome shotgun (WGS) entry which is preliminary data.</text>
</comment>
<evidence type="ECO:0000256" key="2">
    <source>
        <dbReference type="ARBA" id="ARBA00023277"/>
    </source>
</evidence>
<accession>A0A821X9E6</accession>
<dbReference type="OrthoDB" id="16464at2759"/>
<organism evidence="4 5">
    <name type="scientific">Pieris macdunnoughi</name>
    <dbReference type="NCBI Taxonomy" id="345717"/>
    <lineage>
        <taxon>Eukaryota</taxon>
        <taxon>Metazoa</taxon>
        <taxon>Ecdysozoa</taxon>
        <taxon>Arthropoda</taxon>
        <taxon>Hexapoda</taxon>
        <taxon>Insecta</taxon>
        <taxon>Pterygota</taxon>
        <taxon>Neoptera</taxon>
        <taxon>Endopterygota</taxon>
        <taxon>Lepidoptera</taxon>
        <taxon>Glossata</taxon>
        <taxon>Ditrysia</taxon>
        <taxon>Papilionoidea</taxon>
        <taxon>Pieridae</taxon>
        <taxon>Pierinae</taxon>
        <taxon>Pieris</taxon>
    </lineage>
</organism>
<sequence length="318" mass="34558">MNVVVTGAAGFLGSRIADVLLSKDSPILTAKLLLADGVKPRIRDDQRVSNIVIDLTSSDAAEKVIPVGTNIVFHLAAVVSGHAELDFDYGLQVNFDATRALLERARKLTSLCFVFTSTCGVFGGELPAVVEDGTATQPQNTYGTAKAMCELLLNDYGRKGFADTRIVRLPTVSVRSGKANRAVTSFASGIIREPLNGEEAICPVSEDLELWLSSPSTVVRNIIHAATVPAHVLGPWRVINLPGICVSVRTMIQSLREVAGEEIAALVRFERDDFISSIVSSLPVNFNNTRSLKLGFMVDTSFRDIIRLYIQEDLQREL</sequence>
<dbReference type="Gene3D" id="3.90.25.10">
    <property type="entry name" value="UDP-galactose 4-epimerase, domain 1"/>
    <property type="match status" value="1"/>
</dbReference>
<dbReference type="PANTHER" id="PTHR43103">
    <property type="entry name" value="NUCLEOSIDE-DIPHOSPHATE-SUGAR EPIMERASE"/>
    <property type="match status" value="1"/>
</dbReference>
<dbReference type="AlphaFoldDB" id="A0A821X9E6"/>
<dbReference type="GO" id="GO:0016491">
    <property type="term" value="F:oxidoreductase activity"/>
    <property type="evidence" value="ECO:0007669"/>
    <property type="project" value="InterPro"/>
</dbReference>
<gene>
    <name evidence="4" type="ORF">PMACD_LOCUS14772</name>
</gene>
<dbReference type="Pfam" id="PF01370">
    <property type="entry name" value="Epimerase"/>
    <property type="match status" value="1"/>
</dbReference>
<dbReference type="NCBIfam" id="NF043036">
    <property type="entry name" value="ErythonDh"/>
    <property type="match status" value="1"/>
</dbReference>
<dbReference type="Proteomes" id="UP000663880">
    <property type="component" value="Unassembled WGS sequence"/>
</dbReference>
<dbReference type="PANTHER" id="PTHR43103:SF3">
    <property type="entry name" value="ADP-L-GLYCERO-D-MANNO-HEPTOSE-6-EPIMERASE"/>
    <property type="match status" value="1"/>
</dbReference>
<keyword evidence="2" id="KW-0119">Carbohydrate metabolism</keyword>
<reference evidence="4" key="1">
    <citation type="submission" date="2021-02" db="EMBL/GenBank/DDBJ databases">
        <authorList>
            <person name="Steward A R."/>
        </authorList>
    </citation>
    <scope>NUCLEOTIDE SEQUENCE</scope>
</reference>
<evidence type="ECO:0000256" key="1">
    <source>
        <dbReference type="ARBA" id="ARBA00022857"/>
    </source>
</evidence>
<evidence type="ECO:0000259" key="3">
    <source>
        <dbReference type="Pfam" id="PF01370"/>
    </source>
</evidence>
<dbReference type="Gene3D" id="3.40.50.720">
    <property type="entry name" value="NAD(P)-binding Rossmann-like Domain"/>
    <property type="match status" value="1"/>
</dbReference>
<dbReference type="EMBL" id="CAJOBZ010000067">
    <property type="protein sequence ID" value="CAF4941569.1"/>
    <property type="molecule type" value="Genomic_DNA"/>
</dbReference>
<dbReference type="InterPro" id="IPR050005">
    <property type="entry name" value="DenD"/>
</dbReference>